<dbReference type="AlphaFoldDB" id="A0A7K1T0W0"/>
<protein>
    <submittedName>
        <fullName evidence="2">Uncharacterized protein</fullName>
    </submittedName>
</protein>
<feature type="transmembrane region" description="Helical" evidence="1">
    <location>
        <begin position="6"/>
        <end position="27"/>
    </location>
</feature>
<evidence type="ECO:0000256" key="1">
    <source>
        <dbReference type="SAM" id="Phobius"/>
    </source>
</evidence>
<sequence length="176" mass="20177">MLNNYLFDIVKLTVSGLLVLFAAFYIAKPYLQRFENQQLIKLKQAANQQTLSLRLQAYERLTLFIDRTNPVNLLVRLNNHTFSAGELHYLILTEIRNEYQHNITQQIYVGDASWEIVNRVKNDTVSLMNSAVKALPPQATGLDFGKLVLEQIGRMENNPYELAAAIIRDEAAQLLR</sequence>
<dbReference type="EMBL" id="WPIK01000020">
    <property type="protein sequence ID" value="MVN23212.1"/>
    <property type="molecule type" value="Genomic_DNA"/>
</dbReference>
<evidence type="ECO:0000313" key="2">
    <source>
        <dbReference type="EMBL" id="MVN23212.1"/>
    </source>
</evidence>
<comment type="caution">
    <text evidence="2">The sequence shown here is derived from an EMBL/GenBank/DDBJ whole genome shotgun (WGS) entry which is preliminary data.</text>
</comment>
<dbReference type="Proteomes" id="UP000462014">
    <property type="component" value="Unassembled WGS sequence"/>
</dbReference>
<keyword evidence="3" id="KW-1185">Reference proteome</keyword>
<dbReference type="RefSeq" id="WP_157569241.1">
    <property type="nucleotide sequence ID" value="NZ_WPIK01000020.1"/>
</dbReference>
<accession>A0A7K1T0W0</accession>
<dbReference type="InterPro" id="IPR057695">
    <property type="entry name" value="DUF7935"/>
</dbReference>
<keyword evidence="1" id="KW-1133">Transmembrane helix</keyword>
<organism evidence="2 3">
    <name type="scientific">Mucilaginibacter arboris</name>
    <dbReference type="NCBI Taxonomy" id="2682090"/>
    <lineage>
        <taxon>Bacteria</taxon>
        <taxon>Pseudomonadati</taxon>
        <taxon>Bacteroidota</taxon>
        <taxon>Sphingobacteriia</taxon>
        <taxon>Sphingobacteriales</taxon>
        <taxon>Sphingobacteriaceae</taxon>
        <taxon>Mucilaginibacter</taxon>
    </lineage>
</organism>
<keyword evidence="1" id="KW-0812">Transmembrane</keyword>
<evidence type="ECO:0000313" key="3">
    <source>
        <dbReference type="Proteomes" id="UP000462014"/>
    </source>
</evidence>
<dbReference type="Pfam" id="PF25589">
    <property type="entry name" value="DUF7935"/>
    <property type="match status" value="1"/>
</dbReference>
<proteinExistence type="predicted"/>
<keyword evidence="1" id="KW-0472">Membrane</keyword>
<gene>
    <name evidence="2" type="ORF">GO621_16940</name>
</gene>
<reference evidence="2 3" key="1">
    <citation type="submission" date="2019-12" db="EMBL/GenBank/DDBJ databases">
        <title>Mucilaginibacter sp. HMF7410 genome sequencing and assembly.</title>
        <authorList>
            <person name="Kang H."/>
            <person name="Cha I."/>
            <person name="Kim H."/>
            <person name="Joh K."/>
        </authorList>
    </citation>
    <scope>NUCLEOTIDE SEQUENCE [LARGE SCALE GENOMIC DNA]</scope>
    <source>
        <strain evidence="2 3">HMF7410</strain>
    </source>
</reference>
<name>A0A7K1T0W0_9SPHI</name>